<sequence>MREDQLKACLSNLSAAVGVPLSHPSVQTIRQKHSVAKLLSWLDRRVASGSLGVVPMHTVERYEALPDEARSVSQRRMEDREASLDSVRASLRTAHARSTRACTQLTQILQTMDTGRGEEGRSSDRAVSQERQRQAGRETEHLCEASITALEQLAAASPPPTGSSSPPRPPRVPGARRGPAQRSIPKSLRQGLADLHEGSLVLLSPDVDRYLEAETRWTRQIRRTVHRVSTQGQEGADGRETERERERAQDEAEARRISKATGLAQARLVGTQAAVASTRSRVSALKSLLREREEGERGYRERPGRHRALQGGREREELKREYAALKDELSSELAVAKELAVETGAGAPTALTLQASVDVRTQRARARLGVLRQCLQAAQESRSRAFCLVGTVNSEARHVSDLSMCLDRLAEAAHTHTQRCMLRLEAQRIAADVIDDRANRGGERDHANRAEGEAPLTHDTDKGEGDQERETPAGDASTLQSTSIAAASAALAKAVLSADPGVLSGLPPVTHEVTRLQSRLSGLQTELAGID</sequence>
<evidence type="ECO:0000313" key="3">
    <source>
        <dbReference type="Proteomes" id="UP000265618"/>
    </source>
</evidence>
<dbReference type="Proteomes" id="UP000265618">
    <property type="component" value="Unassembled WGS sequence"/>
</dbReference>
<feature type="compositionally biased region" description="Basic and acidic residues" evidence="1">
    <location>
        <begin position="115"/>
        <end position="139"/>
    </location>
</feature>
<protein>
    <submittedName>
        <fullName evidence="2">Uncharacterized protein</fullName>
    </submittedName>
</protein>
<accession>A0A9K3CSU1</accession>
<reference evidence="2 3" key="1">
    <citation type="journal article" date="2018" name="PLoS ONE">
        <title>The draft genome of Kipferlia bialata reveals reductive genome evolution in fornicate parasites.</title>
        <authorList>
            <person name="Tanifuji G."/>
            <person name="Takabayashi S."/>
            <person name="Kume K."/>
            <person name="Takagi M."/>
            <person name="Nakayama T."/>
            <person name="Kamikawa R."/>
            <person name="Inagaki Y."/>
            <person name="Hashimoto T."/>
        </authorList>
    </citation>
    <scope>NUCLEOTIDE SEQUENCE [LARGE SCALE GENOMIC DNA]</scope>
    <source>
        <strain evidence="2">NY0173</strain>
    </source>
</reference>
<feature type="compositionally biased region" description="Basic and acidic residues" evidence="1">
    <location>
        <begin position="236"/>
        <end position="256"/>
    </location>
</feature>
<feature type="compositionally biased region" description="Basic and acidic residues" evidence="1">
    <location>
        <begin position="438"/>
        <end position="472"/>
    </location>
</feature>
<feature type="compositionally biased region" description="Basic and acidic residues" evidence="1">
    <location>
        <begin position="292"/>
        <end position="302"/>
    </location>
</feature>
<feature type="compositionally biased region" description="Pro residues" evidence="1">
    <location>
        <begin position="157"/>
        <end position="172"/>
    </location>
</feature>
<feature type="region of interest" description="Disordered" evidence="1">
    <location>
        <begin position="155"/>
        <end position="184"/>
    </location>
</feature>
<evidence type="ECO:0000313" key="2">
    <source>
        <dbReference type="EMBL" id="GIQ82546.1"/>
    </source>
</evidence>
<feature type="region of interest" description="Disordered" evidence="1">
    <location>
        <begin position="438"/>
        <end position="480"/>
    </location>
</feature>
<organism evidence="2 3">
    <name type="scientific">Kipferlia bialata</name>
    <dbReference type="NCBI Taxonomy" id="797122"/>
    <lineage>
        <taxon>Eukaryota</taxon>
        <taxon>Metamonada</taxon>
        <taxon>Carpediemonas-like organisms</taxon>
        <taxon>Kipferlia</taxon>
    </lineage>
</organism>
<proteinExistence type="predicted"/>
<comment type="caution">
    <text evidence="2">The sequence shown here is derived from an EMBL/GenBank/DDBJ whole genome shotgun (WGS) entry which is preliminary data.</text>
</comment>
<feature type="region of interest" description="Disordered" evidence="1">
    <location>
        <begin position="226"/>
        <end position="258"/>
    </location>
</feature>
<evidence type="ECO:0000256" key="1">
    <source>
        <dbReference type="SAM" id="MobiDB-lite"/>
    </source>
</evidence>
<feature type="region of interest" description="Disordered" evidence="1">
    <location>
        <begin position="292"/>
        <end position="314"/>
    </location>
</feature>
<dbReference type="AlphaFoldDB" id="A0A9K3CSU1"/>
<name>A0A9K3CSU1_9EUKA</name>
<feature type="region of interest" description="Disordered" evidence="1">
    <location>
        <begin position="105"/>
        <end position="139"/>
    </location>
</feature>
<gene>
    <name evidence="2" type="ORF">KIPB_003706</name>
</gene>
<dbReference type="EMBL" id="BDIP01000734">
    <property type="protein sequence ID" value="GIQ82546.1"/>
    <property type="molecule type" value="Genomic_DNA"/>
</dbReference>
<keyword evidence="3" id="KW-1185">Reference proteome</keyword>